<evidence type="ECO:0000313" key="3">
    <source>
        <dbReference type="EMBL" id="APG59511.1"/>
    </source>
</evidence>
<dbReference type="Proteomes" id="UP000182510">
    <property type="component" value="Chromosome"/>
</dbReference>
<accession>A0A1L3J317</accession>
<protein>
    <submittedName>
        <fullName evidence="3">Lipoprotein carrier protein</fullName>
    </submittedName>
</protein>
<dbReference type="RefSeq" id="WP_072552166.1">
    <property type="nucleotide sequence ID" value="NZ_CP018153.1"/>
</dbReference>
<sequence length="207" mass="23571">MRILSVLLLLLSLNMFGQSEILNKTEENLFKTKVLTKASEINSLSADFIQLKHLAMLAESPQSRGKVYFTLPDLLKWEYTYPYDYEVIFNGSRLFLKEEGQVSEVDLSANKTFGKMGQLVAGSLNGKILLATLDFDITYHKIKGDTKARIIPRNKELLGMFKEIWVSFNSDYLIRMVLLVDPSGDTTEILLKNIKINQPINPSVFQN</sequence>
<dbReference type="PANTHER" id="PTHR35869">
    <property type="entry name" value="OUTER-MEMBRANE LIPOPROTEIN CARRIER PROTEIN"/>
    <property type="match status" value="1"/>
</dbReference>
<dbReference type="SUPFAM" id="SSF89392">
    <property type="entry name" value="Prokaryotic lipoproteins and lipoprotein localization factors"/>
    <property type="match status" value="1"/>
</dbReference>
<keyword evidence="4" id="KW-1185">Reference proteome</keyword>
<evidence type="ECO:0000256" key="1">
    <source>
        <dbReference type="ARBA" id="ARBA00022729"/>
    </source>
</evidence>
<name>A0A1L3J317_9FLAO</name>
<gene>
    <name evidence="3" type="ORF">LPB144_03395</name>
</gene>
<evidence type="ECO:0000313" key="4">
    <source>
        <dbReference type="Proteomes" id="UP000182510"/>
    </source>
</evidence>
<dbReference type="PANTHER" id="PTHR35869:SF1">
    <property type="entry name" value="OUTER-MEMBRANE LIPOPROTEIN CARRIER PROTEIN"/>
    <property type="match status" value="1"/>
</dbReference>
<dbReference type="InterPro" id="IPR029046">
    <property type="entry name" value="LolA/LolB/LppX"/>
</dbReference>
<dbReference type="KEGG" id="grl:LPB144_03395"/>
<feature type="signal peptide" evidence="2">
    <location>
        <begin position="1"/>
        <end position="17"/>
    </location>
</feature>
<dbReference type="OrthoDB" id="1027451at2"/>
<dbReference type="EMBL" id="CP018153">
    <property type="protein sequence ID" value="APG59511.1"/>
    <property type="molecule type" value="Genomic_DNA"/>
</dbReference>
<keyword evidence="1 2" id="KW-0732">Signal</keyword>
<keyword evidence="3" id="KW-0449">Lipoprotein</keyword>
<proteinExistence type="predicted"/>
<dbReference type="STRING" id="1913577.LPB144_03395"/>
<feature type="chain" id="PRO_5013335456" evidence="2">
    <location>
        <begin position="18"/>
        <end position="207"/>
    </location>
</feature>
<dbReference type="CDD" id="cd16325">
    <property type="entry name" value="LolA"/>
    <property type="match status" value="1"/>
</dbReference>
<dbReference type="InterPro" id="IPR004564">
    <property type="entry name" value="OM_lipoprot_carrier_LolA-like"/>
</dbReference>
<reference evidence="3 4" key="1">
    <citation type="submission" date="2016-11" db="EMBL/GenBank/DDBJ databases">
        <title>Gramella sp. LPB0144 isolated from marine environment.</title>
        <authorList>
            <person name="Kim E."/>
            <person name="Yi H."/>
        </authorList>
    </citation>
    <scope>NUCLEOTIDE SEQUENCE [LARGE SCALE GENOMIC DNA]</scope>
    <source>
        <strain evidence="3 4">LPB0144</strain>
    </source>
</reference>
<organism evidence="3 4">
    <name type="scientific">Christiangramia salexigens</name>
    <dbReference type="NCBI Taxonomy" id="1913577"/>
    <lineage>
        <taxon>Bacteria</taxon>
        <taxon>Pseudomonadati</taxon>
        <taxon>Bacteroidota</taxon>
        <taxon>Flavobacteriia</taxon>
        <taxon>Flavobacteriales</taxon>
        <taxon>Flavobacteriaceae</taxon>
        <taxon>Christiangramia</taxon>
    </lineage>
</organism>
<evidence type="ECO:0000256" key="2">
    <source>
        <dbReference type="SAM" id="SignalP"/>
    </source>
</evidence>
<dbReference type="Pfam" id="PF03548">
    <property type="entry name" value="LolA"/>
    <property type="match status" value="1"/>
</dbReference>
<dbReference type="Gene3D" id="2.50.20.10">
    <property type="entry name" value="Lipoprotein localisation LolA/LolB/LppX"/>
    <property type="match status" value="1"/>
</dbReference>
<dbReference type="AlphaFoldDB" id="A0A1L3J317"/>